<proteinExistence type="predicted"/>
<evidence type="ECO:0000313" key="2">
    <source>
        <dbReference type="Proteomes" id="UP000243468"/>
    </source>
</evidence>
<gene>
    <name evidence="1" type="ORF">SAMN05421732_10193</name>
</gene>
<dbReference type="EMBL" id="FMYO01000001">
    <property type="protein sequence ID" value="SDB82971.1"/>
    <property type="molecule type" value="Genomic_DNA"/>
</dbReference>
<protein>
    <submittedName>
        <fullName evidence="1">Uncharacterized protein</fullName>
    </submittedName>
</protein>
<accession>A0A1G6GLU1</accession>
<sequence length="128" mass="13421">MSKTSINARLAMIQAFANFMDNGSQSATVIFYQGVQPTSPAIAADSNNALVMLTFPEPCIKETTTTHVEFHSTDTATVIKGGTATWARIYNGAGEVAADLSVGTDIALDNTNLVLGGSLSVISVKLRP</sequence>
<name>A0A1G6GLU1_9GAMM</name>
<reference evidence="2" key="1">
    <citation type="submission" date="2016-09" db="EMBL/GenBank/DDBJ databases">
        <authorList>
            <person name="Varghese N."/>
            <person name="Submissions S."/>
        </authorList>
    </citation>
    <scope>NUCLEOTIDE SEQUENCE [LARGE SCALE GENOMIC DNA]</scope>
    <source>
        <strain evidence="2">ANC 4667</strain>
    </source>
</reference>
<keyword evidence="2" id="KW-1185">Reference proteome</keyword>
<dbReference type="AlphaFoldDB" id="A0A1G6GLU1"/>
<dbReference type="RefSeq" id="WP_092818178.1">
    <property type="nucleotide sequence ID" value="NZ_BAABKJ010000007.1"/>
</dbReference>
<evidence type="ECO:0000313" key="1">
    <source>
        <dbReference type="EMBL" id="SDB82971.1"/>
    </source>
</evidence>
<dbReference type="Proteomes" id="UP000243468">
    <property type="component" value="Unassembled WGS sequence"/>
</dbReference>
<dbReference type="OrthoDB" id="6185822at2"/>
<dbReference type="STRING" id="1226327.SAMN05421732_10193"/>
<organism evidence="1 2">
    <name type="scientific">Acinetobacter kookii</name>
    <dbReference type="NCBI Taxonomy" id="1226327"/>
    <lineage>
        <taxon>Bacteria</taxon>
        <taxon>Pseudomonadati</taxon>
        <taxon>Pseudomonadota</taxon>
        <taxon>Gammaproteobacteria</taxon>
        <taxon>Moraxellales</taxon>
        <taxon>Moraxellaceae</taxon>
        <taxon>Acinetobacter</taxon>
    </lineage>
</organism>